<evidence type="ECO:0000313" key="2">
    <source>
        <dbReference type="Proteomes" id="UP000323128"/>
    </source>
</evidence>
<name>A0ACD4UI67_STRSU</name>
<dbReference type="Proteomes" id="UP000323128">
    <property type="component" value="Plasmid pSRD478_2"/>
</dbReference>
<accession>A0ACD4UI67</accession>
<evidence type="ECO:0000313" key="1">
    <source>
        <dbReference type="EMBL" id="WLD56229.1"/>
    </source>
</evidence>
<protein>
    <submittedName>
        <fullName evidence="1">Uncharacterized protein</fullName>
    </submittedName>
</protein>
<keyword evidence="1" id="KW-0614">Plasmid</keyword>
<geneLocation type="plasmid" evidence="1 2">
    <name>pSRD478_2</name>
</geneLocation>
<gene>
    <name evidence="1" type="ORF">A7J08_10390</name>
</gene>
<organism evidence="1 2">
    <name type="scientific">Streptococcus suis</name>
    <dbReference type="NCBI Taxonomy" id="1307"/>
    <lineage>
        <taxon>Bacteria</taxon>
        <taxon>Bacillati</taxon>
        <taxon>Bacillota</taxon>
        <taxon>Bacilli</taxon>
        <taxon>Lactobacillales</taxon>
        <taxon>Streptococcaceae</taxon>
        <taxon>Streptococcus</taxon>
    </lineage>
</organism>
<sequence>MKRRAIDFVGSPVSRYSTDSSGGKMDLSISFRTSTKMTSIKHNNRDLTDKEFQESAHRHINQDLSKDNLYVKQENLKQVYDKLFGEALQDYNTKQRRKDRKIDDFYHHVKQSKTLDLQREFIVGLGSKADWDKMTREEKLQAGEKLAEYVKEFSDRHSHLYVYNAAVHLDEAGAPHAHFNVVPVGTGYKNGLKVKPSFKKALANEGYKDNGRTLLKNFKDREVKELEQKLIELGHQRKEVGTNDIKDLHEYKKIVAQATKDLEQKLIKDYGAPEYINETTGEFYDLIEYHNFTEFPREENEGQIARKTTTQEKINWVESQIEERFDDKYFEEYGQLHDLENKKFVMETMTIHQLESDVEEKKEKVKQIDLELNEKSEQTNKLSERLKKQKEGYEKNKSVLQKQREKIKELAKYDVQDYPNWRESRKLVEELEKSSPKLFSGNFLFSGDFVNRLKAFVTTVVDKLDKVVGQNNLLKRTIEESELKKQELEKRNQNLFSYAKELETENKKLKGENEGLRGSKKLLEDIQDVITDKEVNSLNKRLEELRKAREASQRRYEPRQSKGRSI</sequence>
<reference evidence="1 2" key="1">
    <citation type="journal article" date="2021" name="Front. Microbiol.">
        <title>Comparative Virulence and Genomic Analysis of Streptococcus suis Isolates.</title>
        <authorList>
            <person name="Nicholson T.L."/>
            <person name="Waack U."/>
            <person name="Anderson T.K."/>
            <person name="Bayles D.O."/>
            <person name="Zaia S.R."/>
            <person name="Goertz I."/>
            <person name="Eppinger M."/>
            <person name="Hau S.J."/>
            <person name="Brockmeier S.L."/>
            <person name="Shore S.M."/>
        </authorList>
    </citation>
    <scope>NUCLEOTIDE SEQUENCE [LARGE SCALE GENOMIC DNA]</scope>
    <source>
        <strain evidence="1 2">SRD478</strain>
    </source>
</reference>
<proteinExistence type="predicted"/>
<dbReference type="EMBL" id="CP030012">
    <property type="protein sequence ID" value="WLD56229.1"/>
    <property type="molecule type" value="Genomic_DNA"/>
</dbReference>